<name>A0ABW4KQU3_9BURK</name>
<proteinExistence type="inferred from homology"/>
<dbReference type="RefSeq" id="WP_147912580.1">
    <property type="nucleotide sequence ID" value="NZ_JBHUEJ010000016.1"/>
</dbReference>
<dbReference type="Pfam" id="PF05532">
    <property type="entry name" value="CsbD"/>
    <property type="match status" value="1"/>
</dbReference>
<gene>
    <name evidence="3" type="ORF">ACFSF0_07500</name>
</gene>
<dbReference type="Gene3D" id="1.10.1470.10">
    <property type="entry name" value="YjbJ"/>
    <property type="match status" value="1"/>
</dbReference>
<dbReference type="SUPFAM" id="SSF69047">
    <property type="entry name" value="Hypothetical protein YjbJ"/>
    <property type="match status" value="1"/>
</dbReference>
<evidence type="ECO:0000313" key="4">
    <source>
        <dbReference type="Proteomes" id="UP001597304"/>
    </source>
</evidence>
<comment type="similarity">
    <text evidence="1">Belongs to the UPF0337 (CsbD) family.</text>
</comment>
<sequence length="59" mass="6174">MNKHQVTGRVEEAKGAVKEAAGKLVGNKELEAKGMLEKNAGKAEAKAGDIANKVEKAVK</sequence>
<organism evidence="3 4">
    <name type="scientific">Ottowia flava</name>
    <dbReference type="NCBI Taxonomy" id="2675430"/>
    <lineage>
        <taxon>Bacteria</taxon>
        <taxon>Pseudomonadati</taxon>
        <taxon>Pseudomonadota</taxon>
        <taxon>Betaproteobacteria</taxon>
        <taxon>Burkholderiales</taxon>
        <taxon>Comamonadaceae</taxon>
        <taxon>Ottowia</taxon>
    </lineage>
</organism>
<protein>
    <submittedName>
        <fullName evidence="3">CsbD family protein</fullName>
    </submittedName>
</protein>
<dbReference type="InterPro" id="IPR036629">
    <property type="entry name" value="YjbJ_sf"/>
</dbReference>
<evidence type="ECO:0000259" key="2">
    <source>
        <dbReference type="Pfam" id="PF05532"/>
    </source>
</evidence>
<reference evidence="4" key="1">
    <citation type="journal article" date="2019" name="Int. J. Syst. Evol. Microbiol.">
        <title>The Global Catalogue of Microorganisms (GCM) 10K type strain sequencing project: providing services to taxonomists for standard genome sequencing and annotation.</title>
        <authorList>
            <consortium name="The Broad Institute Genomics Platform"/>
            <consortium name="The Broad Institute Genome Sequencing Center for Infectious Disease"/>
            <person name="Wu L."/>
            <person name="Ma J."/>
        </authorList>
    </citation>
    <scope>NUCLEOTIDE SEQUENCE [LARGE SCALE GENOMIC DNA]</scope>
    <source>
        <strain evidence="4">LMG 29247</strain>
    </source>
</reference>
<evidence type="ECO:0000256" key="1">
    <source>
        <dbReference type="ARBA" id="ARBA00009129"/>
    </source>
</evidence>
<accession>A0ABW4KQU3</accession>
<keyword evidence="4" id="KW-1185">Reference proteome</keyword>
<comment type="caution">
    <text evidence="3">The sequence shown here is derived from an EMBL/GenBank/DDBJ whole genome shotgun (WGS) entry which is preliminary data.</text>
</comment>
<dbReference type="InterPro" id="IPR008462">
    <property type="entry name" value="CsbD"/>
</dbReference>
<dbReference type="EMBL" id="JBHUEJ010000016">
    <property type="protein sequence ID" value="MFD1710447.1"/>
    <property type="molecule type" value="Genomic_DNA"/>
</dbReference>
<evidence type="ECO:0000313" key="3">
    <source>
        <dbReference type="EMBL" id="MFD1710447.1"/>
    </source>
</evidence>
<feature type="domain" description="CsbD-like" evidence="2">
    <location>
        <begin position="5"/>
        <end position="56"/>
    </location>
</feature>
<dbReference type="Proteomes" id="UP001597304">
    <property type="component" value="Unassembled WGS sequence"/>
</dbReference>